<keyword evidence="9 10" id="KW-0143">Chaperone</keyword>
<reference evidence="12" key="1">
    <citation type="submission" date="2017-04" db="EMBL/GenBank/DDBJ databases">
        <title>Genome evolution of the luminous symbionts of deep sea anglerfish.</title>
        <authorList>
            <person name="Hendry T.A."/>
        </authorList>
    </citation>
    <scope>NUCLEOTIDE SEQUENCE [LARGE SCALE GENOMIC DNA]</scope>
</reference>
<feature type="chain" id="PRO_5017093956" description="Outer-membrane lipoprotein carrier protein" evidence="10">
    <location>
        <begin position="18"/>
        <end position="198"/>
    </location>
</feature>
<keyword evidence="11" id="KW-0449">Lipoprotein</keyword>
<comment type="caution">
    <text evidence="11">The sequence shown here is derived from an EMBL/GenBank/DDBJ whole genome shotgun (WGS) entry which is preliminary data.</text>
</comment>
<dbReference type="RefSeq" id="WP_097356693.1">
    <property type="nucleotide sequence ID" value="NZ_CAWNJE010000038.1"/>
</dbReference>
<dbReference type="AlphaFoldDB" id="A0A2A5T299"/>
<evidence type="ECO:0000256" key="7">
    <source>
        <dbReference type="ARBA" id="ARBA00022764"/>
    </source>
</evidence>
<sequence precursor="true">MKNILLSLLLVTSVVFASAQQELITRLDKMNSFTAIFNQTVISPEGEVISEAEGNLAMQRPNLFNWKTIFPDETLLVSDGRTLWYYNNFIEQVTAMWLDDAASQTPFVLLTRNNPRDWQNYNVRQNEDTFVLSPKNLSNMGKFVVSVRKDGCIIGFSVVAEDGQTSFFTLKNVKDELPSILLFRFTVPEGIELDDQRQ</sequence>
<protein>
    <recommendedName>
        <fullName evidence="4 10">Outer-membrane lipoprotein carrier protein</fullName>
    </recommendedName>
</protein>
<dbReference type="InterPro" id="IPR018323">
    <property type="entry name" value="OM_lipoprot_carrier_LolA_Pbac"/>
</dbReference>
<keyword evidence="5 10" id="KW-0813">Transport</keyword>
<name>A0A2A5T299_9GAMM</name>
<dbReference type="GO" id="GO:0030288">
    <property type="term" value="C:outer membrane-bounded periplasmic space"/>
    <property type="evidence" value="ECO:0007669"/>
    <property type="project" value="TreeGrafter"/>
</dbReference>
<evidence type="ECO:0000256" key="5">
    <source>
        <dbReference type="ARBA" id="ARBA00022448"/>
    </source>
</evidence>
<organism evidence="11 12">
    <name type="scientific">Candidatus Enterovibrio escicola</name>
    <dbReference type="NCBI Taxonomy" id="1927127"/>
    <lineage>
        <taxon>Bacteria</taxon>
        <taxon>Pseudomonadati</taxon>
        <taxon>Pseudomonadota</taxon>
        <taxon>Gammaproteobacteria</taxon>
        <taxon>Vibrionales</taxon>
        <taxon>Vibrionaceae</taxon>
        <taxon>Enterovibrio</taxon>
    </lineage>
</organism>
<feature type="signal peptide" evidence="10">
    <location>
        <begin position="1"/>
        <end position="17"/>
    </location>
</feature>
<dbReference type="Gene3D" id="2.50.20.10">
    <property type="entry name" value="Lipoprotein localisation LolA/LolB/LppX"/>
    <property type="match status" value="1"/>
</dbReference>
<dbReference type="PANTHER" id="PTHR35869">
    <property type="entry name" value="OUTER-MEMBRANE LIPOPROTEIN CARRIER PROTEIN"/>
    <property type="match status" value="1"/>
</dbReference>
<dbReference type="EMBL" id="NBYY01000022">
    <property type="protein sequence ID" value="PCS22282.1"/>
    <property type="molecule type" value="Genomic_DNA"/>
</dbReference>
<comment type="subcellular location">
    <subcellularLocation>
        <location evidence="1 10">Periplasm</location>
    </subcellularLocation>
</comment>
<evidence type="ECO:0000256" key="10">
    <source>
        <dbReference type="HAMAP-Rule" id="MF_00240"/>
    </source>
</evidence>
<evidence type="ECO:0000313" key="11">
    <source>
        <dbReference type="EMBL" id="PCS22282.1"/>
    </source>
</evidence>
<comment type="function">
    <text evidence="10">Participates in the translocation of lipoproteins from the inner membrane to the outer membrane. Only forms a complex with a lipoprotein if the residue after the N-terminal Cys is not an aspartate (The Asp acts as a targeting signal to indicate that the lipoprotein should stay in the inner membrane).</text>
</comment>
<evidence type="ECO:0000256" key="6">
    <source>
        <dbReference type="ARBA" id="ARBA00022729"/>
    </source>
</evidence>
<dbReference type="InterPro" id="IPR029046">
    <property type="entry name" value="LolA/LolB/LppX"/>
</dbReference>
<keyword evidence="7 10" id="KW-0574">Periplasm</keyword>
<evidence type="ECO:0000256" key="1">
    <source>
        <dbReference type="ARBA" id="ARBA00004418"/>
    </source>
</evidence>
<evidence type="ECO:0000256" key="2">
    <source>
        <dbReference type="ARBA" id="ARBA00007615"/>
    </source>
</evidence>
<proteinExistence type="inferred from homology"/>
<dbReference type="InterPro" id="IPR004564">
    <property type="entry name" value="OM_lipoprot_carrier_LolA-like"/>
</dbReference>
<dbReference type="Pfam" id="PF03548">
    <property type="entry name" value="LolA"/>
    <property type="match status" value="1"/>
</dbReference>
<dbReference type="Proteomes" id="UP000219020">
    <property type="component" value="Unassembled WGS sequence"/>
</dbReference>
<keyword evidence="6 10" id="KW-0732">Signal</keyword>
<dbReference type="HAMAP" id="MF_00240">
    <property type="entry name" value="LolA"/>
    <property type="match status" value="1"/>
</dbReference>
<dbReference type="NCBIfam" id="TIGR00547">
    <property type="entry name" value="lolA"/>
    <property type="match status" value="1"/>
</dbReference>
<evidence type="ECO:0000313" key="12">
    <source>
        <dbReference type="Proteomes" id="UP000219020"/>
    </source>
</evidence>
<comment type="subunit">
    <text evidence="3 10">Monomer.</text>
</comment>
<dbReference type="GO" id="GO:0042953">
    <property type="term" value="P:lipoprotein transport"/>
    <property type="evidence" value="ECO:0007669"/>
    <property type="project" value="InterPro"/>
</dbReference>
<evidence type="ECO:0000256" key="8">
    <source>
        <dbReference type="ARBA" id="ARBA00022927"/>
    </source>
</evidence>
<comment type="similarity">
    <text evidence="2 10">Belongs to the LolA family.</text>
</comment>
<dbReference type="CDD" id="cd16325">
    <property type="entry name" value="LolA"/>
    <property type="match status" value="1"/>
</dbReference>
<keyword evidence="8 10" id="KW-0653">Protein transport</keyword>
<evidence type="ECO:0000256" key="3">
    <source>
        <dbReference type="ARBA" id="ARBA00011245"/>
    </source>
</evidence>
<accession>A0A2A5T299</accession>
<gene>
    <name evidence="10" type="primary">lolA</name>
    <name evidence="11" type="ORF">BTN49_2011</name>
</gene>
<evidence type="ECO:0000256" key="9">
    <source>
        <dbReference type="ARBA" id="ARBA00023186"/>
    </source>
</evidence>
<keyword evidence="12" id="KW-1185">Reference proteome</keyword>
<evidence type="ECO:0000256" key="4">
    <source>
        <dbReference type="ARBA" id="ARBA00014035"/>
    </source>
</evidence>
<dbReference type="PANTHER" id="PTHR35869:SF1">
    <property type="entry name" value="OUTER-MEMBRANE LIPOPROTEIN CARRIER PROTEIN"/>
    <property type="match status" value="1"/>
</dbReference>
<dbReference type="SUPFAM" id="SSF89392">
    <property type="entry name" value="Prokaryotic lipoproteins and lipoprotein localization factors"/>
    <property type="match status" value="1"/>
</dbReference>
<dbReference type="GeneID" id="66951926"/>
<dbReference type="GO" id="GO:0044874">
    <property type="term" value="P:lipoprotein localization to outer membrane"/>
    <property type="evidence" value="ECO:0007669"/>
    <property type="project" value="UniProtKB-UniRule"/>
</dbReference>